<dbReference type="PANTHER" id="PTHR44427">
    <property type="entry name" value="CARCINOEMBRYONIC ANTIGEN-RELATED CELL ADHESION MOLECULE 19"/>
    <property type="match status" value="1"/>
</dbReference>
<keyword evidence="2" id="KW-0325">Glycoprotein</keyword>
<dbReference type="AlphaFoldDB" id="A0AAD6FEV6"/>
<feature type="signal peptide" evidence="4">
    <location>
        <begin position="1"/>
        <end position="20"/>
    </location>
</feature>
<evidence type="ECO:0000256" key="1">
    <source>
        <dbReference type="ARBA" id="ARBA00022729"/>
    </source>
</evidence>
<dbReference type="SMART" id="SM00408">
    <property type="entry name" value="IGc2"/>
    <property type="match status" value="3"/>
</dbReference>
<dbReference type="Gene3D" id="2.60.40.10">
    <property type="entry name" value="Immunoglobulins"/>
    <property type="match status" value="3"/>
</dbReference>
<feature type="domain" description="Ig-like" evidence="5">
    <location>
        <begin position="140"/>
        <end position="218"/>
    </location>
</feature>
<dbReference type="InterPro" id="IPR003599">
    <property type="entry name" value="Ig_sub"/>
</dbReference>
<dbReference type="Proteomes" id="UP001219934">
    <property type="component" value="Unassembled WGS sequence"/>
</dbReference>
<dbReference type="InterPro" id="IPR013151">
    <property type="entry name" value="Immunoglobulin_dom"/>
</dbReference>
<evidence type="ECO:0000256" key="2">
    <source>
        <dbReference type="ARBA" id="ARBA00023180"/>
    </source>
</evidence>
<dbReference type="SMART" id="SM00409">
    <property type="entry name" value="IG"/>
    <property type="match status" value="3"/>
</dbReference>
<protein>
    <recommendedName>
        <fullName evidence="5">Ig-like domain-containing protein</fullName>
    </recommendedName>
</protein>
<comment type="caution">
    <text evidence="6">The sequence shown here is derived from an EMBL/GenBank/DDBJ whole genome shotgun (WGS) entry which is preliminary data.</text>
</comment>
<keyword evidence="3" id="KW-0393">Immunoglobulin domain</keyword>
<accession>A0AAD6FEV6</accession>
<dbReference type="PANTHER" id="PTHR44427:SF1">
    <property type="entry name" value="CARCINOEMBRYONIC ANTIGEN-RELATED CELL ADHESION MOLECULE 1"/>
    <property type="match status" value="1"/>
</dbReference>
<dbReference type="SUPFAM" id="SSF48726">
    <property type="entry name" value="Immunoglobulin"/>
    <property type="match status" value="3"/>
</dbReference>
<evidence type="ECO:0000256" key="3">
    <source>
        <dbReference type="ARBA" id="ARBA00023319"/>
    </source>
</evidence>
<keyword evidence="7" id="KW-1185">Reference proteome</keyword>
<dbReference type="InterPro" id="IPR013783">
    <property type="entry name" value="Ig-like_fold"/>
</dbReference>
<dbReference type="Pfam" id="PF00047">
    <property type="entry name" value="ig"/>
    <property type="match status" value="1"/>
</dbReference>
<evidence type="ECO:0000313" key="6">
    <source>
        <dbReference type="EMBL" id="KAJ4932228.1"/>
    </source>
</evidence>
<gene>
    <name evidence="6" type="ORF">JOQ06_010653</name>
</gene>
<dbReference type="InterPro" id="IPR003598">
    <property type="entry name" value="Ig_sub2"/>
</dbReference>
<sequence>MAAVSELSVLLFALISNIHAEELIVIREESDSYTFELPEEVGSCLISRFVGEEKLILWNTSDLWPQNSLVPEDLKQRLVSMADTSTYRIQNLTHSDSGLYQEECWTEGNVTHEKHFTVTVCGSIDGTWSEYMKDEETKDLPCRGAADNLDVQWLKRNYRYEQKIWARVFGDNTASVMDNERGRYQVVENTSTLRISNISTADLGEYTCLEMNQQQCVSSHPVQFRLKTEWIYRSVGETAVLQCPDIGFNGDKPPYWETKFHNIDHGQRNYTVGLVDQNHSLVLTSVTLNHTAMYTCNTLTTLKSYVLLVCPKSPPPAVELFSEGEQVTLRCKDLGMSLNYFWFFKSNRTKGTSFNVDVNQINSNMRRCLDGRWVIPNVSLQDTGEYWCAIVDHDLQCLFSTKTMLCVVVVTVTLRTRTRDT</sequence>
<dbReference type="EMBL" id="JAPTMU010000014">
    <property type="protein sequence ID" value="KAJ4932228.1"/>
    <property type="molecule type" value="Genomic_DNA"/>
</dbReference>
<evidence type="ECO:0000259" key="5">
    <source>
        <dbReference type="PROSITE" id="PS50835"/>
    </source>
</evidence>
<feature type="chain" id="PRO_5042106305" description="Ig-like domain-containing protein" evidence="4">
    <location>
        <begin position="21"/>
        <end position="421"/>
    </location>
</feature>
<feature type="domain" description="Ig-like" evidence="5">
    <location>
        <begin position="314"/>
        <end position="390"/>
    </location>
</feature>
<reference evidence="6" key="1">
    <citation type="submission" date="2022-11" db="EMBL/GenBank/DDBJ databases">
        <title>Chromosome-level genome of Pogonophryne albipinna.</title>
        <authorList>
            <person name="Jo E."/>
        </authorList>
    </citation>
    <scope>NUCLEOTIDE SEQUENCE</scope>
    <source>
        <strain evidence="6">SGF0006</strain>
        <tissue evidence="6">Muscle</tissue>
    </source>
</reference>
<name>A0AAD6FEV6_9TELE</name>
<organism evidence="6 7">
    <name type="scientific">Pogonophryne albipinna</name>
    <dbReference type="NCBI Taxonomy" id="1090488"/>
    <lineage>
        <taxon>Eukaryota</taxon>
        <taxon>Metazoa</taxon>
        <taxon>Chordata</taxon>
        <taxon>Craniata</taxon>
        <taxon>Vertebrata</taxon>
        <taxon>Euteleostomi</taxon>
        <taxon>Actinopterygii</taxon>
        <taxon>Neopterygii</taxon>
        <taxon>Teleostei</taxon>
        <taxon>Neoteleostei</taxon>
        <taxon>Acanthomorphata</taxon>
        <taxon>Eupercaria</taxon>
        <taxon>Perciformes</taxon>
        <taxon>Notothenioidei</taxon>
        <taxon>Pogonophryne</taxon>
    </lineage>
</organism>
<dbReference type="InterPro" id="IPR036179">
    <property type="entry name" value="Ig-like_dom_sf"/>
</dbReference>
<evidence type="ECO:0000256" key="4">
    <source>
        <dbReference type="SAM" id="SignalP"/>
    </source>
</evidence>
<dbReference type="InterPro" id="IPR050831">
    <property type="entry name" value="CEA_cell_adhesion"/>
</dbReference>
<keyword evidence="1 4" id="KW-0732">Signal</keyword>
<dbReference type="PROSITE" id="PS50835">
    <property type="entry name" value="IG_LIKE"/>
    <property type="match status" value="3"/>
</dbReference>
<evidence type="ECO:0000313" key="7">
    <source>
        <dbReference type="Proteomes" id="UP001219934"/>
    </source>
</evidence>
<proteinExistence type="predicted"/>
<dbReference type="InterPro" id="IPR007110">
    <property type="entry name" value="Ig-like_dom"/>
</dbReference>
<feature type="domain" description="Ig-like" evidence="5">
    <location>
        <begin position="221"/>
        <end position="296"/>
    </location>
</feature>